<dbReference type="PANTHER" id="PTHR46247:SF1">
    <property type="entry name" value="CRS2-ASSOCIATED FACTOR 1, CHLOROPLASTIC"/>
    <property type="match status" value="1"/>
</dbReference>
<feature type="compositionally biased region" description="Polar residues" evidence="8">
    <location>
        <begin position="488"/>
        <end position="500"/>
    </location>
</feature>
<feature type="compositionally biased region" description="Low complexity" evidence="8">
    <location>
        <begin position="96"/>
        <end position="121"/>
    </location>
</feature>
<evidence type="ECO:0000313" key="10">
    <source>
        <dbReference type="EMBL" id="KAG0454874.1"/>
    </source>
</evidence>
<keyword evidence="1" id="KW-0507">mRNA processing</keyword>
<evidence type="ECO:0000259" key="9">
    <source>
        <dbReference type="PROSITE" id="PS51295"/>
    </source>
</evidence>
<dbReference type="Gene3D" id="3.30.110.60">
    <property type="entry name" value="YhbY-like"/>
    <property type="match status" value="2"/>
</dbReference>
<evidence type="ECO:0000256" key="4">
    <source>
        <dbReference type="ARBA" id="ARBA00022946"/>
    </source>
</evidence>
<evidence type="ECO:0000256" key="6">
    <source>
        <dbReference type="ARBA" id="ARBA00023274"/>
    </source>
</evidence>
<dbReference type="InterPro" id="IPR044599">
    <property type="entry name" value="CAF1P_plant"/>
</dbReference>
<feature type="region of interest" description="Disordered" evidence="8">
    <location>
        <begin position="79"/>
        <end position="122"/>
    </location>
</feature>
<dbReference type="GO" id="GO:0003723">
    <property type="term" value="F:RNA binding"/>
    <property type="evidence" value="ECO:0007669"/>
    <property type="project" value="UniProtKB-UniRule"/>
</dbReference>
<keyword evidence="5" id="KW-0508">mRNA splicing</keyword>
<keyword evidence="11" id="KW-1185">Reference proteome</keyword>
<dbReference type="PANTHER" id="PTHR46247">
    <property type="entry name" value="CRS2-ASSOCIATED FACTOR 1, CHLOROPLASTIC"/>
    <property type="match status" value="1"/>
</dbReference>
<evidence type="ECO:0000256" key="7">
    <source>
        <dbReference type="PROSITE-ProRule" id="PRU00626"/>
    </source>
</evidence>
<evidence type="ECO:0000256" key="5">
    <source>
        <dbReference type="ARBA" id="ARBA00023187"/>
    </source>
</evidence>
<keyword evidence="2" id="KW-0677">Repeat</keyword>
<dbReference type="Pfam" id="PF01985">
    <property type="entry name" value="CRS1_YhbY"/>
    <property type="match status" value="2"/>
</dbReference>
<feature type="domain" description="CRM" evidence="9">
    <location>
        <begin position="255"/>
        <end position="351"/>
    </location>
</feature>
<protein>
    <recommendedName>
        <fullName evidence="9">CRM domain-containing protein</fullName>
    </recommendedName>
</protein>
<keyword evidence="4" id="KW-0809">Transit peptide</keyword>
<dbReference type="SMART" id="SM01103">
    <property type="entry name" value="CRS1_YhbY"/>
    <property type="match status" value="2"/>
</dbReference>
<dbReference type="AlphaFoldDB" id="A0A835PNE5"/>
<accession>A0A835PNE5</accession>
<dbReference type="GO" id="GO:0006397">
    <property type="term" value="P:mRNA processing"/>
    <property type="evidence" value="ECO:0007669"/>
    <property type="project" value="UniProtKB-KW"/>
</dbReference>
<keyword evidence="6" id="KW-0687">Ribonucleoprotein</keyword>
<dbReference type="SUPFAM" id="SSF75471">
    <property type="entry name" value="YhbY-like"/>
    <property type="match status" value="2"/>
</dbReference>
<reference evidence="10 11" key="1">
    <citation type="journal article" date="2020" name="Nat. Food">
        <title>A phased Vanilla planifolia genome enables genetic improvement of flavour and production.</title>
        <authorList>
            <person name="Hasing T."/>
            <person name="Tang H."/>
            <person name="Brym M."/>
            <person name="Khazi F."/>
            <person name="Huang T."/>
            <person name="Chambers A.H."/>
        </authorList>
    </citation>
    <scope>NUCLEOTIDE SEQUENCE [LARGE SCALE GENOMIC DNA]</scope>
    <source>
        <tissue evidence="10">Leaf</tissue>
    </source>
</reference>
<name>A0A835PNE5_VANPL</name>
<dbReference type="FunFam" id="3.30.110.60:FF:000002">
    <property type="entry name" value="CRS2-associated factor 1, chloroplastic"/>
    <property type="match status" value="2"/>
</dbReference>
<dbReference type="GO" id="GO:0000373">
    <property type="term" value="P:Group II intron splicing"/>
    <property type="evidence" value="ECO:0007669"/>
    <property type="project" value="InterPro"/>
</dbReference>
<evidence type="ECO:0000256" key="1">
    <source>
        <dbReference type="ARBA" id="ARBA00022664"/>
    </source>
</evidence>
<dbReference type="InterPro" id="IPR001890">
    <property type="entry name" value="RNA-binding_CRM"/>
</dbReference>
<evidence type="ECO:0000256" key="2">
    <source>
        <dbReference type="ARBA" id="ARBA00022737"/>
    </source>
</evidence>
<evidence type="ECO:0000313" key="11">
    <source>
        <dbReference type="Proteomes" id="UP000636800"/>
    </source>
</evidence>
<proteinExistence type="predicted"/>
<dbReference type="OrthoDB" id="1904535at2759"/>
<dbReference type="InterPro" id="IPR035920">
    <property type="entry name" value="YhbY-like_sf"/>
</dbReference>
<gene>
    <name evidence="10" type="ORF">HPP92_024166</name>
</gene>
<keyword evidence="3 7" id="KW-0694">RNA-binding</keyword>
<feature type="domain" description="CRM" evidence="9">
    <location>
        <begin position="373"/>
        <end position="469"/>
    </location>
</feature>
<feature type="region of interest" description="Disordered" evidence="8">
    <location>
        <begin position="488"/>
        <end position="513"/>
    </location>
</feature>
<dbReference type="EMBL" id="JADCNL010000013">
    <property type="protein sequence ID" value="KAG0454874.1"/>
    <property type="molecule type" value="Genomic_DNA"/>
</dbReference>
<dbReference type="Proteomes" id="UP000636800">
    <property type="component" value="Chromosome 13"/>
</dbReference>
<sequence>MALKYGAPFPIFPPNVSIPHRRSSIPTEIRFSRWNNANAEPFLRRKRRQKEIEDDIRWHRRYDSATKIVEDFDAAERTSAESSFPLRQEYKSTGTPSAPSSPSIPGKFSKYSKPPKSSSFSHPAFRRIAKAPPKSRVPPPAPDGESGIFFSDKGICYRLKDAPFEFQYSYTETPKVKPLALREPPFLPFGPTTMPRPWTGRAPIGPSKKKLPEFDSFRPPPAGKKGVKTVQSPGPFLAGSGPKYTASTREEILGEPLTKEEIKALIQGCLKCKRQLNMGRDGFTHNMLDNIHAHWKRRRVCKIKCKGVCTVDMDNVRQQLEEKTGGKIIGGKGGVIFLYRGRNYNYRTRPRFPLMLWKPITPVYPRLVQRAPEGLTLEEAMEMRKKGRLLPPICKLGKNGLYANLVKNVQEAFEECELVRINCKGLNKSDCRKIGAKLRDLVPCVLVSFEHEHILMWRGKDWKSSLASSQDGCREATEQVAVVSSDTSACDQSVEENMNPTEDIATEDSSGLPKMDTLEVEPTALSIIAVAPKNFESSATINQELPSSSSSDGTVHSIVESGSASLQAKDVVDTNLPWMEELMLLVKQAVEKGSAEVLEDEYLDADAVLERSMALAKRAPVCPTFQHQSKKATTQKAKKEKNESIEVKIEEKDDVVEALVVSQEEGDGRRKSRSRKTERTFLDVVPHGSLRVDELAKLLA</sequence>
<dbReference type="GO" id="GO:1990904">
    <property type="term" value="C:ribonucleoprotein complex"/>
    <property type="evidence" value="ECO:0007669"/>
    <property type="project" value="UniProtKB-KW"/>
</dbReference>
<organism evidence="10 11">
    <name type="scientific">Vanilla planifolia</name>
    <name type="common">Vanilla</name>
    <dbReference type="NCBI Taxonomy" id="51239"/>
    <lineage>
        <taxon>Eukaryota</taxon>
        <taxon>Viridiplantae</taxon>
        <taxon>Streptophyta</taxon>
        <taxon>Embryophyta</taxon>
        <taxon>Tracheophyta</taxon>
        <taxon>Spermatophyta</taxon>
        <taxon>Magnoliopsida</taxon>
        <taxon>Liliopsida</taxon>
        <taxon>Asparagales</taxon>
        <taxon>Orchidaceae</taxon>
        <taxon>Vanilloideae</taxon>
        <taxon>Vanilleae</taxon>
        <taxon>Vanilla</taxon>
    </lineage>
</organism>
<comment type="caution">
    <text evidence="10">The sequence shown here is derived from an EMBL/GenBank/DDBJ whole genome shotgun (WGS) entry which is preliminary data.</text>
</comment>
<dbReference type="PROSITE" id="PS51295">
    <property type="entry name" value="CRM"/>
    <property type="match status" value="2"/>
</dbReference>
<evidence type="ECO:0000256" key="3">
    <source>
        <dbReference type="ARBA" id="ARBA00022884"/>
    </source>
</evidence>
<evidence type="ECO:0000256" key="8">
    <source>
        <dbReference type="SAM" id="MobiDB-lite"/>
    </source>
</evidence>